<dbReference type="PANTHER" id="PTHR11091:SF0">
    <property type="entry name" value="MALATE DEHYDROGENASE"/>
    <property type="match status" value="1"/>
</dbReference>
<protein>
    <submittedName>
        <fullName evidence="3">Ureidoglycolate dehydrogenase</fullName>
    </submittedName>
</protein>
<gene>
    <name evidence="3" type="primary">allD</name>
    <name evidence="3" type="ORF">BN1086_01940</name>
</gene>
<dbReference type="AlphaFoldDB" id="A0A078LFC3"/>
<dbReference type="EMBL" id="LK931336">
    <property type="protein sequence ID" value="CDZ83811.1"/>
    <property type="molecule type" value="Genomic_DNA"/>
</dbReference>
<accession>A0A078LFC3</accession>
<comment type="similarity">
    <text evidence="1">Belongs to the LDH2/MDH2 oxidoreductase family.</text>
</comment>
<dbReference type="PANTHER" id="PTHR11091">
    <property type="entry name" value="OXIDOREDUCTASE-RELATED"/>
    <property type="match status" value="1"/>
</dbReference>
<evidence type="ECO:0000313" key="3">
    <source>
        <dbReference type="EMBL" id="CDZ83811.1"/>
    </source>
</evidence>
<dbReference type="PATRIC" id="fig|545.12.peg.1955"/>
<dbReference type="InterPro" id="IPR003767">
    <property type="entry name" value="Malate/L-lactate_DH-like"/>
</dbReference>
<dbReference type="SUPFAM" id="SSF89733">
    <property type="entry name" value="L-sulfolactate dehydrogenase-like"/>
    <property type="match status" value="1"/>
</dbReference>
<dbReference type="Gene3D" id="3.30.1370.60">
    <property type="entry name" value="Hypothetical oxidoreductase yiak, domain 2"/>
    <property type="match status" value="1"/>
</dbReference>
<proteinExistence type="inferred from homology"/>
<dbReference type="InterPro" id="IPR043143">
    <property type="entry name" value="Mal/L-sulf/L-lact_DH-like_NADP"/>
</dbReference>
<dbReference type="Gene3D" id="1.10.1530.10">
    <property type="match status" value="1"/>
</dbReference>
<keyword evidence="2" id="KW-0560">Oxidoreductase</keyword>
<name>A0A078LFC3_CITKO</name>
<evidence type="ECO:0000256" key="1">
    <source>
        <dbReference type="ARBA" id="ARBA00006056"/>
    </source>
</evidence>
<dbReference type="InterPro" id="IPR036111">
    <property type="entry name" value="Mal/L-sulfo/L-lacto_DH-like_sf"/>
</dbReference>
<dbReference type="InterPro" id="IPR043144">
    <property type="entry name" value="Mal/L-sulf/L-lact_DH-like_ah"/>
</dbReference>
<organism evidence="3">
    <name type="scientific">Citrobacter koseri</name>
    <name type="common">Citrobacter diversus</name>
    <dbReference type="NCBI Taxonomy" id="545"/>
    <lineage>
        <taxon>Bacteria</taxon>
        <taxon>Pseudomonadati</taxon>
        <taxon>Pseudomonadota</taxon>
        <taxon>Gammaproteobacteria</taxon>
        <taxon>Enterobacterales</taxon>
        <taxon>Enterobacteriaceae</taxon>
        <taxon>Citrobacter</taxon>
    </lineage>
</organism>
<sequence length="342" mass="36073">MSVSLFSHHHLRSLLQRYLVRAGTGSDIAQKVADNLVESSLKGHDSHGVTLLPRYIRAILAGDLNPGATLTTLSDAGPIVSFDGGHGFGQALGEQAMSVGIERVRQFGVAIIGLSNTHHLGRIGAWAEQVASAGLVSIHFANVAAPSAVLPFDGLRARLGTNPFCVGVPLQNRPPVILDFATSAIAGNKARIAWNEGRAIPAGCAVDANGEPTTDPAVLMTEPLGALLPFGGHKGAGLSLICSLLGAALTGGETESQQIPPRAGIINNMLSILFDPARLGAEERYSQALLAQVDWVRSGQEGRDVQIPGEPELRAYARRQEEGIWIDDVNWQAFVALEALNT</sequence>
<dbReference type="Pfam" id="PF02615">
    <property type="entry name" value="Ldh_2"/>
    <property type="match status" value="1"/>
</dbReference>
<reference evidence="3" key="1">
    <citation type="submission" date="2014-06" db="EMBL/GenBank/DDBJ databases">
        <authorList>
            <person name="Urmite Genomes Urmite Genomes"/>
        </authorList>
    </citation>
    <scope>NUCLEOTIDE SEQUENCE</scope>
</reference>
<dbReference type="NCBIfam" id="NF007504">
    <property type="entry name" value="PRK10098.1"/>
    <property type="match status" value="1"/>
</dbReference>
<evidence type="ECO:0000256" key="2">
    <source>
        <dbReference type="ARBA" id="ARBA00023002"/>
    </source>
</evidence>
<dbReference type="GO" id="GO:0016491">
    <property type="term" value="F:oxidoreductase activity"/>
    <property type="evidence" value="ECO:0007669"/>
    <property type="project" value="UniProtKB-KW"/>
</dbReference>